<dbReference type="EMBL" id="JACXVP010000003">
    <property type="protein sequence ID" value="KAG5617710.1"/>
    <property type="molecule type" value="Genomic_DNA"/>
</dbReference>
<comment type="caution">
    <text evidence="1">The sequence shown here is derived from an EMBL/GenBank/DDBJ whole genome shotgun (WGS) entry which is preliminary data.</text>
</comment>
<dbReference type="AlphaFoldDB" id="A0A9J5ZZC4"/>
<proteinExistence type="predicted"/>
<organism evidence="1 2">
    <name type="scientific">Solanum commersonii</name>
    <name type="common">Commerson's wild potato</name>
    <name type="synonym">Commerson's nightshade</name>
    <dbReference type="NCBI Taxonomy" id="4109"/>
    <lineage>
        <taxon>Eukaryota</taxon>
        <taxon>Viridiplantae</taxon>
        <taxon>Streptophyta</taxon>
        <taxon>Embryophyta</taxon>
        <taxon>Tracheophyta</taxon>
        <taxon>Spermatophyta</taxon>
        <taxon>Magnoliopsida</taxon>
        <taxon>eudicotyledons</taxon>
        <taxon>Gunneridae</taxon>
        <taxon>Pentapetalae</taxon>
        <taxon>asterids</taxon>
        <taxon>lamiids</taxon>
        <taxon>Solanales</taxon>
        <taxon>Solanaceae</taxon>
        <taxon>Solanoideae</taxon>
        <taxon>Solaneae</taxon>
        <taxon>Solanum</taxon>
    </lineage>
</organism>
<evidence type="ECO:0000313" key="2">
    <source>
        <dbReference type="Proteomes" id="UP000824120"/>
    </source>
</evidence>
<dbReference type="Proteomes" id="UP000824120">
    <property type="component" value="Chromosome 3"/>
</dbReference>
<gene>
    <name evidence="1" type="ORF">H5410_017534</name>
</gene>
<reference evidence="1 2" key="1">
    <citation type="submission" date="2020-09" db="EMBL/GenBank/DDBJ databases">
        <title>De no assembly of potato wild relative species, Solanum commersonii.</title>
        <authorList>
            <person name="Cho K."/>
        </authorList>
    </citation>
    <scope>NUCLEOTIDE SEQUENCE [LARGE SCALE GENOMIC DNA]</scope>
    <source>
        <strain evidence="1">LZ3.2</strain>
        <tissue evidence="1">Leaf</tissue>
    </source>
</reference>
<protein>
    <submittedName>
        <fullName evidence="1">Uncharacterized protein</fullName>
    </submittedName>
</protein>
<sequence length="80" mass="9165">MPKGNLEEWLDHTSKNEYHNRCGLCTSLSLPLVSNTHRTLILRLTMDEFDSTESSKEHHIICSMNAVTKSDYQKSKVLNS</sequence>
<name>A0A9J5ZZC4_SOLCO</name>
<keyword evidence="2" id="KW-1185">Reference proteome</keyword>
<accession>A0A9J5ZZC4</accession>
<evidence type="ECO:0000313" key="1">
    <source>
        <dbReference type="EMBL" id="KAG5617710.1"/>
    </source>
</evidence>